<keyword evidence="2" id="KW-1185">Reference proteome</keyword>
<evidence type="ECO:0000313" key="1">
    <source>
        <dbReference type="EMBL" id="RCW80593.1"/>
    </source>
</evidence>
<accession>A0A368YK22</accession>
<dbReference type="EMBL" id="QPJM01000013">
    <property type="protein sequence ID" value="RCW80593.1"/>
    <property type="molecule type" value="Genomic_DNA"/>
</dbReference>
<comment type="caution">
    <text evidence="1">The sequence shown here is derived from an EMBL/GenBank/DDBJ whole genome shotgun (WGS) entry which is preliminary data.</text>
</comment>
<proteinExistence type="predicted"/>
<dbReference type="Proteomes" id="UP000253324">
    <property type="component" value="Unassembled WGS sequence"/>
</dbReference>
<dbReference type="AlphaFoldDB" id="A0A368YK22"/>
<gene>
    <name evidence="1" type="ORF">C7476_11365</name>
</gene>
<organism evidence="1 2">
    <name type="scientific">Phyllobacterium bourgognense</name>
    <dbReference type="NCBI Taxonomy" id="314236"/>
    <lineage>
        <taxon>Bacteria</taxon>
        <taxon>Pseudomonadati</taxon>
        <taxon>Pseudomonadota</taxon>
        <taxon>Alphaproteobacteria</taxon>
        <taxon>Hyphomicrobiales</taxon>
        <taxon>Phyllobacteriaceae</taxon>
        <taxon>Phyllobacterium</taxon>
    </lineage>
</organism>
<name>A0A368YK22_9HYPH</name>
<reference evidence="1 2" key="1">
    <citation type="submission" date="2018-07" db="EMBL/GenBank/DDBJ databases">
        <title>Genomic Encyclopedia of Type Strains, Phase III (KMG-III): the genomes of soil and plant-associated and newly described type strains.</title>
        <authorList>
            <person name="Whitman W."/>
        </authorList>
    </citation>
    <scope>NUCLEOTIDE SEQUENCE [LARGE SCALE GENOMIC DNA]</scope>
    <source>
        <strain evidence="1 2">31-25a</strain>
    </source>
</reference>
<evidence type="ECO:0000313" key="2">
    <source>
        <dbReference type="Proteomes" id="UP000253324"/>
    </source>
</evidence>
<protein>
    <submittedName>
        <fullName evidence="1">Uncharacterized protein</fullName>
    </submittedName>
</protein>
<sequence>MPQMRVSLRSAVGNRLSYELQAASLKKPQLFSYGLSAAVPLEAKDYGRWPDIYRAGPVATCHDPYCPWI</sequence>